<keyword evidence="3" id="KW-1185">Reference proteome</keyword>
<accession>A0AAU0MIP1</accession>
<sequence length="251" mass="27341">MPNAAADAHDATEVAEESNARVKRPRVADVVEEGIYIAAAATRLSVKNRILMETIAGGEGYDVDRFLPDARAALLALADESDAEAERVRREKKDAWRRFSDPNGTHDYGSRDLGNLRRRQRQGRKIAKALRARAEDEAALRQLVEAARDAAWAELAANIDRTLRMEAARPDLEPDYGTMREARMQALRLVDLAGLASQRRKRAKALAKKDAATAEGDTAPDAGASARAASAEAGFAERARARGIDPAELDD</sequence>
<feature type="region of interest" description="Disordered" evidence="1">
    <location>
        <begin position="1"/>
        <end position="23"/>
    </location>
</feature>
<proteinExistence type="predicted"/>
<feature type="region of interest" description="Disordered" evidence="1">
    <location>
        <begin position="203"/>
        <end position="251"/>
    </location>
</feature>
<gene>
    <name evidence="2" type="ORF">RYJ27_01755</name>
</gene>
<evidence type="ECO:0000313" key="2">
    <source>
        <dbReference type="EMBL" id="WOQ69985.1"/>
    </source>
</evidence>
<dbReference type="KEGG" id="mliy:RYJ27_01755"/>
<dbReference type="EMBL" id="CP137080">
    <property type="protein sequence ID" value="WOQ69985.1"/>
    <property type="molecule type" value="Genomic_DNA"/>
</dbReference>
<feature type="compositionally biased region" description="Low complexity" evidence="1">
    <location>
        <begin position="222"/>
        <end position="234"/>
    </location>
</feature>
<protein>
    <submittedName>
        <fullName evidence="2">Asparagine synthase</fullName>
    </submittedName>
</protein>
<dbReference type="Proteomes" id="UP001329313">
    <property type="component" value="Chromosome"/>
</dbReference>
<dbReference type="AlphaFoldDB" id="A0AAU0MIP1"/>
<organism evidence="2 3">
    <name type="scientific">Microbacterium limosum</name>
    <dbReference type="NCBI Taxonomy" id="3079935"/>
    <lineage>
        <taxon>Bacteria</taxon>
        <taxon>Bacillati</taxon>
        <taxon>Actinomycetota</taxon>
        <taxon>Actinomycetes</taxon>
        <taxon>Micrococcales</taxon>
        <taxon>Microbacteriaceae</taxon>
        <taxon>Microbacterium</taxon>
    </lineage>
</organism>
<reference evidence="2 3" key="1">
    <citation type="submission" date="2023-10" db="EMBL/GenBank/DDBJ databases">
        <title>Y20.</title>
        <authorList>
            <person name="Zhang G."/>
            <person name="Ding Y."/>
        </authorList>
    </citation>
    <scope>NUCLEOTIDE SEQUENCE [LARGE SCALE GENOMIC DNA]</scope>
    <source>
        <strain evidence="2 3">Y20</strain>
    </source>
</reference>
<dbReference type="RefSeq" id="WP_330171079.1">
    <property type="nucleotide sequence ID" value="NZ_CP137080.1"/>
</dbReference>
<evidence type="ECO:0000313" key="3">
    <source>
        <dbReference type="Proteomes" id="UP001329313"/>
    </source>
</evidence>
<name>A0AAU0MIP1_9MICO</name>
<evidence type="ECO:0000256" key="1">
    <source>
        <dbReference type="SAM" id="MobiDB-lite"/>
    </source>
</evidence>
<feature type="compositionally biased region" description="Basic and acidic residues" evidence="1">
    <location>
        <begin position="235"/>
        <end position="245"/>
    </location>
</feature>